<gene>
    <name evidence="6" type="ORF">Purlil1_8435</name>
</gene>
<dbReference type="PANTHER" id="PTHR32194:SF4">
    <property type="entry name" value="PROTEASOME SUBUNIT BETA TYPE-7"/>
    <property type="match status" value="1"/>
</dbReference>
<dbReference type="PROSITE" id="PS51476">
    <property type="entry name" value="PROTEASOME_BETA_2"/>
    <property type="match status" value="1"/>
</dbReference>
<evidence type="ECO:0000256" key="1">
    <source>
        <dbReference type="ARBA" id="ARBA00022670"/>
    </source>
</evidence>
<evidence type="ECO:0000256" key="2">
    <source>
        <dbReference type="ARBA" id="ARBA00022698"/>
    </source>
</evidence>
<proteinExistence type="predicted"/>
<keyword evidence="2" id="KW-0888">Threonine protease</keyword>
<dbReference type="InterPro" id="IPR024689">
    <property type="entry name" value="Proteasome_bsu_C"/>
</dbReference>
<feature type="domain" description="Proteasome beta subunit C-terminal" evidence="5">
    <location>
        <begin position="378"/>
        <end position="412"/>
    </location>
</feature>
<reference evidence="6 7" key="1">
    <citation type="journal article" date="2024" name="Microbiol. Resour. Announc.">
        <title>Genome annotations for the ascomycete fungi Trichoderma harzianum, Trichoderma aggressivum, and Purpureocillium lilacinum.</title>
        <authorList>
            <person name="Beijen E.P.W."/>
            <person name="Ohm R.A."/>
        </authorList>
    </citation>
    <scope>NUCLEOTIDE SEQUENCE [LARGE SCALE GENOMIC DNA]</scope>
    <source>
        <strain evidence="6 7">CBS 150709</strain>
    </source>
</reference>
<keyword evidence="1" id="KW-0645">Protease</keyword>
<dbReference type="EMBL" id="JAWRVI010000034">
    <property type="protein sequence ID" value="KAK4087137.1"/>
    <property type="molecule type" value="Genomic_DNA"/>
</dbReference>
<evidence type="ECO:0000313" key="7">
    <source>
        <dbReference type="Proteomes" id="UP001287286"/>
    </source>
</evidence>
<dbReference type="Pfam" id="PF00227">
    <property type="entry name" value="Proteasome"/>
    <property type="match status" value="1"/>
</dbReference>
<evidence type="ECO:0000256" key="3">
    <source>
        <dbReference type="ARBA" id="ARBA00022801"/>
    </source>
</evidence>
<dbReference type="PANTHER" id="PTHR32194">
    <property type="entry name" value="METALLOPROTEASE TLDD"/>
    <property type="match status" value="1"/>
</dbReference>
<dbReference type="InterPro" id="IPR001353">
    <property type="entry name" value="Proteasome_sua/b"/>
</dbReference>
<accession>A0ABR0BT07</accession>
<evidence type="ECO:0000313" key="6">
    <source>
        <dbReference type="EMBL" id="KAK4087137.1"/>
    </source>
</evidence>
<organism evidence="6 7">
    <name type="scientific">Purpureocillium lilacinum</name>
    <name type="common">Paecilomyces lilacinus</name>
    <dbReference type="NCBI Taxonomy" id="33203"/>
    <lineage>
        <taxon>Eukaryota</taxon>
        <taxon>Fungi</taxon>
        <taxon>Dikarya</taxon>
        <taxon>Ascomycota</taxon>
        <taxon>Pezizomycotina</taxon>
        <taxon>Sordariomycetes</taxon>
        <taxon>Hypocreomycetidae</taxon>
        <taxon>Hypocreales</taxon>
        <taxon>Ophiocordycipitaceae</taxon>
        <taxon>Purpureocillium</taxon>
    </lineage>
</organism>
<dbReference type="CDD" id="cd03763">
    <property type="entry name" value="proteasome_beta_type_7"/>
    <property type="match status" value="1"/>
</dbReference>
<keyword evidence="4" id="KW-0539">Nucleus</keyword>
<comment type="caution">
    <text evidence="6">The sequence shown here is derived from an EMBL/GenBank/DDBJ whole genome shotgun (WGS) entry which is preliminary data.</text>
</comment>
<dbReference type="InterPro" id="IPR029055">
    <property type="entry name" value="Ntn_hydrolases_N"/>
</dbReference>
<keyword evidence="3" id="KW-0378">Hydrolase</keyword>
<dbReference type="Pfam" id="PF12465">
    <property type="entry name" value="Pr_beta_C"/>
    <property type="match status" value="1"/>
</dbReference>
<name>A0ABR0BT07_PURLI</name>
<evidence type="ECO:0000259" key="5">
    <source>
        <dbReference type="Pfam" id="PF12465"/>
    </source>
</evidence>
<dbReference type="Proteomes" id="UP001287286">
    <property type="component" value="Unassembled WGS sequence"/>
</dbReference>
<dbReference type="SUPFAM" id="SSF56235">
    <property type="entry name" value="N-terminal nucleophile aminohydrolases (Ntn hydrolases)"/>
    <property type="match status" value="1"/>
</dbReference>
<keyword evidence="7" id="KW-1185">Reference proteome</keyword>
<dbReference type="Gene3D" id="3.60.20.10">
    <property type="entry name" value="Glutamine Phosphoribosylpyrophosphate, subunit 1, domain 1"/>
    <property type="match status" value="1"/>
</dbReference>
<dbReference type="InterPro" id="IPR023333">
    <property type="entry name" value="Proteasome_suB-type"/>
</dbReference>
<protein>
    <recommendedName>
        <fullName evidence="5">Proteasome beta subunit C-terminal domain-containing protein</fullName>
    </recommendedName>
</protein>
<evidence type="ECO:0000256" key="4">
    <source>
        <dbReference type="ARBA" id="ARBA00023242"/>
    </source>
</evidence>
<sequence length="428" mass="47134">MVMSRRACPSNFLELFPALRRHVRSELVATSGSCGYVPPPQLQRGPGGQSRRDLHCWLGSFRARVSGGSFEPRHPQLCLRILTRSPQRPPSPSPTTEFATAAIDLSALVPQTLTHWIAATAHHAGLRLLQLQPQRGPAREGRAATQGHQHGHDDCWLHIRWRRSGMINIQPFPFRPRPFDYNRSTDPLYPLSNEAVHKQIAADTRATSGPIVADKNCEKLHYISPQIWCAGAGTAADTEFTTALISSQLELHSMSTGRQPRVVTCMTLLKQHLFRYQGYIGAYLVVAGCDPTGTHLFTVHAHGSTDKLPYVTMGSGSLAAMSVFETQWKANLTQDEAVKLASDAILAGIFNDLGSGSNVDVAIITKDKTTLKRNYIKPNEKSAKLQSYAFPKGTTAVLNEKIIQKNDIGRYVSVHEVPLEGDTMEVDS</sequence>